<evidence type="ECO:0000256" key="8">
    <source>
        <dbReference type="ARBA" id="ARBA00023136"/>
    </source>
</evidence>
<keyword evidence="8 9" id="KW-0472">Membrane</keyword>
<feature type="transmembrane region" description="Helical" evidence="9">
    <location>
        <begin position="36"/>
        <end position="56"/>
    </location>
</feature>
<organism evidence="10 11">
    <name type="scientific">Bugula neritina</name>
    <name type="common">Brown bryozoan</name>
    <name type="synonym">Sertularia neritina</name>
    <dbReference type="NCBI Taxonomy" id="10212"/>
    <lineage>
        <taxon>Eukaryota</taxon>
        <taxon>Metazoa</taxon>
        <taxon>Spiralia</taxon>
        <taxon>Lophotrochozoa</taxon>
        <taxon>Bryozoa</taxon>
        <taxon>Gymnolaemata</taxon>
        <taxon>Cheilostomatida</taxon>
        <taxon>Flustrina</taxon>
        <taxon>Buguloidea</taxon>
        <taxon>Bugulidae</taxon>
        <taxon>Bugula</taxon>
    </lineage>
</organism>
<dbReference type="InterPro" id="IPR051307">
    <property type="entry name" value="OST4"/>
</dbReference>
<comment type="caution">
    <text evidence="10">The sequence shown here is derived from an EMBL/GenBank/DDBJ whole genome shotgun (WGS) entry which is preliminary data.</text>
</comment>
<reference evidence="10" key="1">
    <citation type="submission" date="2020-06" db="EMBL/GenBank/DDBJ databases">
        <title>Draft genome of Bugula neritina, a colonial animal packing powerful symbionts and potential medicines.</title>
        <authorList>
            <person name="Rayko M."/>
        </authorList>
    </citation>
    <scope>NUCLEOTIDE SEQUENCE [LARGE SCALE GENOMIC DNA]</scope>
    <source>
        <strain evidence="10">Kwan_BN1</strain>
    </source>
</reference>
<evidence type="ECO:0000256" key="9">
    <source>
        <dbReference type="SAM" id="Phobius"/>
    </source>
</evidence>
<dbReference type="GO" id="GO:0018279">
    <property type="term" value="P:protein N-linked glycosylation via asparagine"/>
    <property type="evidence" value="ECO:0007669"/>
    <property type="project" value="TreeGrafter"/>
</dbReference>
<dbReference type="GO" id="GO:0008250">
    <property type="term" value="C:oligosaccharyltransferase complex"/>
    <property type="evidence" value="ECO:0007669"/>
    <property type="project" value="TreeGrafter"/>
</dbReference>
<keyword evidence="5" id="KW-0256">Endoplasmic reticulum</keyword>
<comment type="similarity">
    <text evidence="2">Belongs to the OST4 family.</text>
</comment>
<evidence type="ECO:0000313" key="11">
    <source>
        <dbReference type="Proteomes" id="UP000593567"/>
    </source>
</evidence>
<evidence type="ECO:0000256" key="7">
    <source>
        <dbReference type="ARBA" id="ARBA00022989"/>
    </source>
</evidence>
<evidence type="ECO:0000256" key="6">
    <source>
        <dbReference type="ARBA" id="ARBA00022968"/>
    </source>
</evidence>
<name>A0A7J7J462_BUGNE</name>
<dbReference type="PANTHER" id="PTHR48164:SF1">
    <property type="entry name" value="DOLICHYL-DIPHOSPHOOLIGOSACCHARIDE--PROTEIN GLYCOSYLTRANSFERASE SUBUNIT 4"/>
    <property type="match status" value="1"/>
</dbReference>
<evidence type="ECO:0000256" key="2">
    <source>
        <dbReference type="ARBA" id="ARBA00007685"/>
    </source>
</evidence>
<accession>A0A7J7J462</accession>
<dbReference type="InterPro" id="IPR018943">
    <property type="entry name" value="Oligosaccaryltransferase"/>
</dbReference>
<keyword evidence="11" id="KW-1185">Reference proteome</keyword>
<evidence type="ECO:0000256" key="4">
    <source>
        <dbReference type="ARBA" id="ARBA00022692"/>
    </source>
</evidence>
<dbReference type="Pfam" id="PF10215">
    <property type="entry name" value="Ost4"/>
    <property type="match status" value="1"/>
</dbReference>
<dbReference type="Proteomes" id="UP000593567">
    <property type="component" value="Unassembled WGS sequence"/>
</dbReference>
<dbReference type="OrthoDB" id="2124077at2759"/>
<sequence length="66" mass="7139">MSIGLSTLVVNVTFGLPVAGHSCRSNKRMVTDIQLAVFANFLGIGLFLLVVLYHYLSVNNPKSKSS</sequence>
<keyword evidence="6" id="KW-0735">Signal-anchor</keyword>
<dbReference type="InterPro" id="IPR036330">
    <property type="entry name" value="Ost4p_sf"/>
</dbReference>
<evidence type="ECO:0000256" key="3">
    <source>
        <dbReference type="ARBA" id="ARBA00017662"/>
    </source>
</evidence>
<evidence type="ECO:0000256" key="5">
    <source>
        <dbReference type="ARBA" id="ARBA00022824"/>
    </source>
</evidence>
<keyword evidence="7 9" id="KW-1133">Transmembrane helix</keyword>
<dbReference type="PANTHER" id="PTHR48164">
    <property type="entry name" value="DOLICHYL-DIPHOSPHOOLIGOSACCHARIDE--PROTEIN GLYCOSYLTRANSFERASE SUBUNIT 4"/>
    <property type="match status" value="1"/>
</dbReference>
<protein>
    <recommendedName>
        <fullName evidence="3">Dolichyl-diphosphooligosaccharide--protein glycosyltransferase subunit 4</fullName>
    </recommendedName>
</protein>
<comment type="subcellular location">
    <subcellularLocation>
        <location evidence="1">Endoplasmic reticulum membrane</location>
        <topology evidence="1">Single-pass type III membrane protein</topology>
    </subcellularLocation>
</comment>
<dbReference type="SUPFAM" id="SSF103464">
    <property type="entry name" value="Oligosaccharyltransferase subunit ost4p"/>
    <property type="match status" value="1"/>
</dbReference>
<evidence type="ECO:0000313" key="10">
    <source>
        <dbReference type="EMBL" id="KAF6020980.1"/>
    </source>
</evidence>
<evidence type="ECO:0000256" key="1">
    <source>
        <dbReference type="ARBA" id="ARBA00004643"/>
    </source>
</evidence>
<proteinExistence type="inferred from homology"/>
<dbReference type="EMBL" id="VXIV02003139">
    <property type="protein sequence ID" value="KAF6020980.1"/>
    <property type="molecule type" value="Genomic_DNA"/>
</dbReference>
<gene>
    <name evidence="10" type="ORF">EB796_020627</name>
</gene>
<dbReference type="AlphaFoldDB" id="A0A7J7J462"/>
<keyword evidence="4 9" id="KW-0812">Transmembrane</keyword>